<keyword evidence="2 4" id="KW-0012">Acyltransferase</keyword>
<evidence type="ECO:0000256" key="1">
    <source>
        <dbReference type="ARBA" id="ARBA00022679"/>
    </source>
</evidence>
<gene>
    <name evidence="4" type="ORF">AVDCRST_MAG35-834</name>
</gene>
<proteinExistence type="predicted"/>
<organism evidence="4">
    <name type="scientific">uncultured Quadrisphaera sp</name>
    <dbReference type="NCBI Taxonomy" id="904978"/>
    <lineage>
        <taxon>Bacteria</taxon>
        <taxon>Bacillati</taxon>
        <taxon>Actinomycetota</taxon>
        <taxon>Actinomycetes</taxon>
        <taxon>Kineosporiales</taxon>
        <taxon>Kineosporiaceae</taxon>
        <taxon>Quadrisphaera</taxon>
        <taxon>environmental samples</taxon>
    </lineage>
</organism>
<dbReference type="GO" id="GO:0005886">
    <property type="term" value="C:plasma membrane"/>
    <property type="evidence" value="ECO:0007669"/>
    <property type="project" value="TreeGrafter"/>
</dbReference>
<dbReference type="SMART" id="SM00563">
    <property type="entry name" value="PlsC"/>
    <property type="match status" value="1"/>
</dbReference>
<dbReference type="InterPro" id="IPR002123">
    <property type="entry name" value="Plipid/glycerol_acylTrfase"/>
</dbReference>
<name>A0A6J4NZL2_9ACTN</name>
<dbReference type="CDD" id="cd07989">
    <property type="entry name" value="LPLAT_AGPAT-like"/>
    <property type="match status" value="1"/>
</dbReference>
<dbReference type="EC" id="2.3.1.51" evidence="4"/>
<dbReference type="AlphaFoldDB" id="A0A6J4NZL2"/>
<sequence length="240" mass="25708">MAQQRGVGLAFAVAAAVVRPPLRLLASRRWRGAERLPRGSGFVVAANHISHLDPVTLADFSLAQGLRPSFLAKASLFRVPVVGTALRRTAQVPVLRGTADARLALAAGEQRVHDGGCVVVYPDGTITRDPELWPMLGKTGAARIALATGCPVVPVAQWGPHLLVPRHGRPRLRPRPCLQVLVGEPVDLDRFRGRPLDAGVLQGATAAIVDAVVALLEQLRDEHAPARWDPVTDSRRQVAP</sequence>
<reference evidence="4" key="1">
    <citation type="submission" date="2020-02" db="EMBL/GenBank/DDBJ databases">
        <authorList>
            <person name="Meier V. D."/>
        </authorList>
    </citation>
    <scope>NUCLEOTIDE SEQUENCE</scope>
    <source>
        <strain evidence="4">AVDCRST_MAG35</strain>
    </source>
</reference>
<evidence type="ECO:0000256" key="2">
    <source>
        <dbReference type="ARBA" id="ARBA00023315"/>
    </source>
</evidence>
<evidence type="ECO:0000259" key="3">
    <source>
        <dbReference type="SMART" id="SM00563"/>
    </source>
</evidence>
<dbReference type="PANTHER" id="PTHR10434:SF55">
    <property type="entry name" value="POSSIBLE ACYLTRANSFERASE"/>
    <property type="match status" value="1"/>
</dbReference>
<protein>
    <submittedName>
        <fullName evidence="4">Acyl-CoA:1-acyl-sn-glycerol-3-phosphate acyltransferase</fullName>
        <ecNumber evidence="4">2.3.1.51</ecNumber>
    </submittedName>
</protein>
<dbReference type="GO" id="GO:0003841">
    <property type="term" value="F:1-acylglycerol-3-phosphate O-acyltransferase activity"/>
    <property type="evidence" value="ECO:0007669"/>
    <property type="project" value="UniProtKB-EC"/>
</dbReference>
<dbReference type="EMBL" id="CADCUY010000173">
    <property type="protein sequence ID" value="CAA9399771.1"/>
    <property type="molecule type" value="Genomic_DNA"/>
</dbReference>
<feature type="domain" description="Phospholipid/glycerol acyltransferase" evidence="3">
    <location>
        <begin position="42"/>
        <end position="160"/>
    </location>
</feature>
<keyword evidence="1 4" id="KW-0808">Transferase</keyword>
<evidence type="ECO:0000313" key="4">
    <source>
        <dbReference type="EMBL" id="CAA9399771.1"/>
    </source>
</evidence>
<dbReference type="GO" id="GO:0006654">
    <property type="term" value="P:phosphatidic acid biosynthetic process"/>
    <property type="evidence" value="ECO:0007669"/>
    <property type="project" value="TreeGrafter"/>
</dbReference>
<accession>A0A6J4NZL2</accession>
<dbReference type="PANTHER" id="PTHR10434">
    <property type="entry name" value="1-ACYL-SN-GLYCEROL-3-PHOSPHATE ACYLTRANSFERASE"/>
    <property type="match status" value="1"/>
</dbReference>
<dbReference type="SUPFAM" id="SSF69593">
    <property type="entry name" value="Glycerol-3-phosphate (1)-acyltransferase"/>
    <property type="match status" value="1"/>
</dbReference>
<dbReference type="Pfam" id="PF01553">
    <property type="entry name" value="Acyltransferase"/>
    <property type="match status" value="1"/>
</dbReference>